<evidence type="ECO:0000256" key="2">
    <source>
        <dbReference type="ARBA" id="ARBA00005802"/>
    </source>
</evidence>
<comment type="similarity">
    <text evidence="2 5">Belongs to the metallothionein superfamily. Type 15 family.</text>
</comment>
<evidence type="ECO:0000256" key="1">
    <source>
        <dbReference type="ARBA" id="ARBA00002568"/>
    </source>
</evidence>
<evidence type="ECO:0000256" key="6">
    <source>
        <dbReference type="SAM" id="MobiDB-lite"/>
    </source>
</evidence>
<protein>
    <recommendedName>
        <fullName evidence="5">Metallothionein-like protein</fullName>
    </recommendedName>
</protein>
<dbReference type="EMBL" id="JADGMS010000009">
    <property type="protein sequence ID" value="KAF9675345.1"/>
    <property type="molecule type" value="Genomic_DNA"/>
</dbReference>
<accession>A0A835JQ28</accession>
<keyword evidence="8" id="KW-1185">Reference proteome</keyword>
<name>A0A835JQ28_9ROSI</name>
<feature type="region of interest" description="Disordered" evidence="6">
    <location>
        <begin position="52"/>
        <end position="72"/>
    </location>
</feature>
<sequence length="72" mass="7503">MQLRAGLRSHPGCLACLSSSKCSMYPDLSFSETTTSATIIAGVAPSYEHKLASKGSVGHPQTSAKLGEEVGY</sequence>
<reference evidence="7 8" key="1">
    <citation type="submission" date="2020-10" db="EMBL/GenBank/DDBJ databases">
        <title>Plant Genome Project.</title>
        <authorList>
            <person name="Zhang R.-G."/>
        </authorList>
    </citation>
    <scope>NUCLEOTIDE SEQUENCE [LARGE SCALE GENOMIC DNA]</scope>
    <source>
        <strain evidence="7">FAFU-HL-1</strain>
        <tissue evidence="7">Leaf</tissue>
    </source>
</reference>
<evidence type="ECO:0000256" key="4">
    <source>
        <dbReference type="ARBA" id="ARBA00022851"/>
    </source>
</evidence>
<comment type="caution">
    <text evidence="7">The sequence shown here is derived from an EMBL/GenBank/DDBJ whole genome shotgun (WGS) entry which is preliminary data.</text>
</comment>
<keyword evidence="4 5" id="KW-0480">Metal-thiolate cluster</keyword>
<evidence type="ECO:0000313" key="7">
    <source>
        <dbReference type="EMBL" id="KAF9675345.1"/>
    </source>
</evidence>
<dbReference type="Pfam" id="PF01439">
    <property type="entry name" value="Metallothio_2"/>
    <property type="match status" value="1"/>
</dbReference>
<dbReference type="Proteomes" id="UP000657918">
    <property type="component" value="Unassembled WGS sequence"/>
</dbReference>
<dbReference type="GO" id="GO:0046872">
    <property type="term" value="F:metal ion binding"/>
    <property type="evidence" value="ECO:0007669"/>
    <property type="project" value="UniProtKB-UniRule"/>
</dbReference>
<gene>
    <name evidence="7" type="ORF">SADUNF_Sadunf09G0022500</name>
</gene>
<organism evidence="7 8">
    <name type="scientific">Salix dunnii</name>
    <dbReference type="NCBI Taxonomy" id="1413687"/>
    <lineage>
        <taxon>Eukaryota</taxon>
        <taxon>Viridiplantae</taxon>
        <taxon>Streptophyta</taxon>
        <taxon>Embryophyta</taxon>
        <taxon>Tracheophyta</taxon>
        <taxon>Spermatophyta</taxon>
        <taxon>Magnoliopsida</taxon>
        <taxon>eudicotyledons</taxon>
        <taxon>Gunneridae</taxon>
        <taxon>Pentapetalae</taxon>
        <taxon>rosids</taxon>
        <taxon>fabids</taxon>
        <taxon>Malpighiales</taxon>
        <taxon>Salicaceae</taxon>
        <taxon>Saliceae</taxon>
        <taxon>Salix</taxon>
    </lineage>
</organism>
<evidence type="ECO:0000313" key="8">
    <source>
        <dbReference type="Proteomes" id="UP000657918"/>
    </source>
</evidence>
<keyword evidence="3 5" id="KW-0479">Metal-binding</keyword>
<dbReference type="AlphaFoldDB" id="A0A835JQ28"/>
<evidence type="ECO:0000256" key="5">
    <source>
        <dbReference type="RuleBase" id="RU369052"/>
    </source>
</evidence>
<comment type="function">
    <text evidence="1 5">Metallothioneins have a high content of cysteine residues that bind various heavy metals.</text>
</comment>
<dbReference type="InterPro" id="IPR000347">
    <property type="entry name" value="Metalthion_15p"/>
</dbReference>
<proteinExistence type="inferred from homology"/>
<evidence type="ECO:0000256" key="3">
    <source>
        <dbReference type="ARBA" id="ARBA00022723"/>
    </source>
</evidence>